<comment type="similarity">
    <text evidence="1">Belongs to the cytidine and deoxycytidylate deaminase family. ADAT2 subfamily.</text>
</comment>
<evidence type="ECO:0000256" key="4">
    <source>
        <dbReference type="ARBA" id="ARBA00022723"/>
    </source>
</evidence>
<dbReference type="SUPFAM" id="SSF53927">
    <property type="entry name" value="Cytidine deaminase-like"/>
    <property type="match status" value="1"/>
</dbReference>
<comment type="cofactor">
    <cofactor evidence="8">
        <name>Zn(2+)</name>
        <dbReference type="ChEBI" id="CHEBI:29105"/>
    </cofactor>
    <text evidence="8">Binds 1 zinc ion per subunit.</text>
</comment>
<dbReference type="HAMAP" id="MF_00972">
    <property type="entry name" value="tRNA_aden_deaminase"/>
    <property type="match status" value="1"/>
</dbReference>
<reference evidence="10 11" key="1">
    <citation type="submission" date="2019-04" db="EMBL/GenBank/DDBJ databases">
        <title>Isachenkonia alkalipeptolytica gen. nov. sp. nov. a new anaerobic, alkiliphilic organothrophic bacterium capable to reduce synthesized ferrihydrite isolated from a soda lake.</title>
        <authorList>
            <person name="Toshchakov S.V."/>
            <person name="Zavarzina D.G."/>
            <person name="Zhilina T.N."/>
            <person name="Kostrikina N.A."/>
            <person name="Kublanov I.V."/>
        </authorList>
    </citation>
    <scope>NUCLEOTIDE SEQUENCE [LARGE SCALE GENOMIC DNA]</scope>
    <source>
        <strain evidence="10 11">Z-1701</strain>
    </source>
</reference>
<dbReference type="Proteomes" id="UP000449710">
    <property type="component" value="Unassembled WGS sequence"/>
</dbReference>
<dbReference type="InterPro" id="IPR002125">
    <property type="entry name" value="CMP_dCMP_dom"/>
</dbReference>
<comment type="catalytic activity">
    <reaction evidence="7 8">
        <text>adenosine(34) in tRNA + H2O + H(+) = inosine(34) in tRNA + NH4(+)</text>
        <dbReference type="Rhea" id="RHEA:43168"/>
        <dbReference type="Rhea" id="RHEA-COMP:10373"/>
        <dbReference type="Rhea" id="RHEA-COMP:10374"/>
        <dbReference type="ChEBI" id="CHEBI:15377"/>
        <dbReference type="ChEBI" id="CHEBI:15378"/>
        <dbReference type="ChEBI" id="CHEBI:28938"/>
        <dbReference type="ChEBI" id="CHEBI:74411"/>
        <dbReference type="ChEBI" id="CHEBI:82852"/>
        <dbReference type="EC" id="3.5.4.33"/>
    </reaction>
</comment>
<keyword evidence="11" id="KW-1185">Reference proteome</keyword>
<dbReference type="EC" id="3.5.4.33" evidence="8"/>
<dbReference type="InterPro" id="IPR016192">
    <property type="entry name" value="APOBEC/CMP_deaminase_Zn-bd"/>
</dbReference>
<protein>
    <recommendedName>
        <fullName evidence="8">tRNA-specific adenosine deaminase</fullName>
        <ecNumber evidence="8">3.5.4.33</ecNumber>
    </recommendedName>
</protein>
<dbReference type="Pfam" id="PF14437">
    <property type="entry name" value="MafB19-deam"/>
    <property type="match status" value="1"/>
</dbReference>
<organism evidence="10 11">
    <name type="scientific">Isachenkonia alkalipeptolytica</name>
    <dbReference type="NCBI Taxonomy" id="2565777"/>
    <lineage>
        <taxon>Bacteria</taxon>
        <taxon>Bacillati</taxon>
        <taxon>Bacillota</taxon>
        <taxon>Clostridia</taxon>
        <taxon>Eubacteriales</taxon>
        <taxon>Clostridiaceae</taxon>
        <taxon>Isachenkonia</taxon>
    </lineage>
</organism>
<feature type="binding site" evidence="8">
    <location>
        <position position="79"/>
    </location>
    <ligand>
        <name>Zn(2+)</name>
        <dbReference type="ChEBI" id="CHEBI:29105"/>
        <note>catalytic</note>
    </ligand>
</feature>
<dbReference type="GO" id="GO:0008270">
    <property type="term" value="F:zinc ion binding"/>
    <property type="evidence" value="ECO:0007669"/>
    <property type="project" value="UniProtKB-UniRule"/>
</dbReference>
<dbReference type="CDD" id="cd01285">
    <property type="entry name" value="nucleoside_deaminase"/>
    <property type="match status" value="1"/>
</dbReference>
<feature type="domain" description="CMP/dCMP-type deaminase" evidence="9">
    <location>
        <begin position="1"/>
        <end position="106"/>
    </location>
</feature>
<dbReference type="PROSITE" id="PS00903">
    <property type="entry name" value="CYT_DCMP_DEAMINASES_1"/>
    <property type="match status" value="1"/>
</dbReference>
<evidence type="ECO:0000256" key="2">
    <source>
        <dbReference type="ARBA" id="ARBA00011738"/>
    </source>
</evidence>
<gene>
    <name evidence="8" type="primary">tadA</name>
    <name evidence="10" type="ORF">ISALK_12145</name>
</gene>
<evidence type="ECO:0000256" key="8">
    <source>
        <dbReference type="HAMAP-Rule" id="MF_00972"/>
    </source>
</evidence>
<feature type="binding site" evidence="8">
    <location>
        <position position="46"/>
    </location>
    <ligand>
        <name>Zn(2+)</name>
        <dbReference type="ChEBI" id="CHEBI:29105"/>
        <note>catalytic</note>
    </ligand>
</feature>
<dbReference type="GO" id="GO:0052717">
    <property type="term" value="F:tRNA-specific adenosine-34 deaminase activity"/>
    <property type="evidence" value="ECO:0007669"/>
    <property type="project" value="UniProtKB-UniRule"/>
</dbReference>
<dbReference type="PANTHER" id="PTHR11079">
    <property type="entry name" value="CYTOSINE DEAMINASE FAMILY MEMBER"/>
    <property type="match status" value="1"/>
</dbReference>
<name>A0AA43XME8_9CLOT</name>
<dbReference type="AlphaFoldDB" id="A0AA43XME8"/>
<comment type="subunit">
    <text evidence="2 8">Homodimer.</text>
</comment>
<evidence type="ECO:0000256" key="5">
    <source>
        <dbReference type="ARBA" id="ARBA00022801"/>
    </source>
</evidence>
<feature type="active site" description="Proton donor" evidence="8">
    <location>
        <position position="48"/>
    </location>
</feature>
<keyword evidence="5 8" id="KW-0378">Hydrolase</keyword>
<dbReference type="InterPro" id="IPR016193">
    <property type="entry name" value="Cytidine_deaminase-like"/>
</dbReference>
<feature type="binding site" evidence="8">
    <location>
        <position position="76"/>
    </location>
    <ligand>
        <name>Zn(2+)</name>
        <dbReference type="ChEBI" id="CHEBI:29105"/>
        <note>catalytic</note>
    </ligand>
</feature>
<comment type="caution">
    <text evidence="10">The sequence shown here is derived from an EMBL/GenBank/DDBJ whole genome shotgun (WGS) entry which is preliminary data.</text>
</comment>
<dbReference type="FunFam" id="3.40.140.10:FF:000005">
    <property type="entry name" value="tRNA-specific adenosine deaminase"/>
    <property type="match status" value="1"/>
</dbReference>
<evidence type="ECO:0000313" key="11">
    <source>
        <dbReference type="Proteomes" id="UP000449710"/>
    </source>
</evidence>
<dbReference type="PANTHER" id="PTHR11079:SF202">
    <property type="entry name" value="TRNA-SPECIFIC ADENOSINE DEAMINASE"/>
    <property type="match status" value="1"/>
</dbReference>
<evidence type="ECO:0000259" key="9">
    <source>
        <dbReference type="PROSITE" id="PS51747"/>
    </source>
</evidence>
<proteinExistence type="inferred from homology"/>
<keyword evidence="6 8" id="KW-0862">Zinc</keyword>
<dbReference type="InterPro" id="IPR028883">
    <property type="entry name" value="tRNA_aden_deaminase"/>
</dbReference>
<evidence type="ECO:0000313" key="10">
    <source>
        <dbReference type="EMBL" id="NBG89242.1"/>
    </source>
</evidence>
<dbReference type="PROSITE" id="PS51747">
    <property type="entry name" value="CYT_DCMP_DEAMINASES_2"/>
    <property type="match status" value="1"/>
</dbReference>
<dbReference type="NCBIfam" id="NF008113">
    <property type="entry name" value="PRK10860.1"/>
    <property type="match status" value="1"/>
</dbReference>
<sequence length="159" mass="17268">MTLAIKEGEKAKALGEVPIGALLVKDGEVLAKAHNLREIHQQATAHAEILAIEQGNKALNSWRLTGTTLYVTMEPCVMCGGAMIQSRIARLVFGAYDPKGGACGSVINLFDKEDFNHKVEVTGGVLEEACSKILTGFFQELRRTKKEAKAAKQKAEKEQ</sequence>
<keyword evidence="4 8" id="KW-0479">Metal-binding</keyword>
<evidence type="ECO:0000256" key="3">
    <source>
        <dbReference type="ARBA" id="ARBA00022694"/>
    </source>
</evidence>
<evidence type="ECO:0000256" key="1">
    <source>
        <dbReference type="ARBA" id="ARBA00010669"/>
    </source>
</evidence>
<evidence type="ECO:0000256" key="7">
    <source>
        <dbReference type="ARBA" id="ARBA00048045"/>
    </source>
</evidence>
<keyword evidence="3 8" id="KW-0819">tRNA processing</keyword>
<evidence type="ECO:0000256" key="6">
    <source>
        <dbReference type="ARBA" id="ARBA00022833"/>
    </source>
</evidence>
<accession>A0AA43XME8</accession>
<dbReference type="GO" id="GO:0002100">
    <property type="term" value="P:tRNA wobble adenosine to inosine editing"/>
    <property type="evidence" value="ECO:0007669"/>
    <property type="project" value="UniProtKB-UniRule"/>
</dbReference>
<dbReference type="EMBL" id="SUMG01000019">
    <property type="protein sequence ID" value="NBG89242.1"/>
    <property type="molecule type" value="Genomic_DNA"/>
</dbReference>
<dbReference type="Gene3D" id="3.40.140.10">
    <property type="entry name" value="Cytidine Deaminase, domain 2"/>
    <property type="match status" value="1"/>
</dbReference>
<dbReference type="InterPro" id="IPR058535">
    <property type="entry name" value="MafB19-deam"/>
</dbReference>
<comment type="function">
    <text evidence="8">Catalyzes the deamination of adenosine to inosine at the wobble position 34 of tRNA(Arg2).</text>
</comment>